<keyword evidence="1" id="KW-1133">Transmembrane helix</keyword>
<comment type="caution">
    <text evidence="2">The sequence shown here is derived from an EMBL/GenBank/DDBJ whole genome shotgun (WGS) entry which is preliminary data.</text>
</comment>
<name>A0ABV1VUS5_9ACTN</name>
<feature type="transmembrane region" description="Helical" evidence="1">
    <location>
        <begin position="800"/>
        <end position="823"/>
    </location>
</feature>
<feature type="non-terminal residue" evidence="2">
    <location>
        <position position="1413"/>
    </location>
</feature>
<accession>A0ABV1VUS5</accession>
<evidence type="ECO:0008006" key="4">
    <source>
        <dbReference type="Google" id="ProtNLM"/>
    </source>
</evidence>
<feature type="transmembrane region" description="Helical" evidence="1">
    <location>
        <begin position="687"/>
        <end position="705"/>
    </location>
</feature>
<feature type="transmembrane region" description="Helical" evidence="1">
    <location>
        <begin position="658"/>
        <end position="680"/>
    </location>
</feature>
<gene>
    <name evidence="2" type="ORF">ABT317_01035</name>
</gene>
<reference evidence="2 3" key="1">
    <citation type="submission" date="2024-06" db="EMBL/GenBank/DDBJ databases">
        <title>The Natural Products Discovery Center: Release of the First 8490 Sequenced Strains for Exploring Actinobacteria Biosynthetic Diversity.</title>
        <authorList>
            <person name="Kalkreuter E."/>
            <person name="Kautsar S.A."/>
            <person name="Yang D."/>
            <person name="Bader C.D."/>
            <person name="Teijaro C.N."/>
            <person name="Fluegel L."/>
            <person name="Davis C.M."/>
            <person name="Simpson J.R."/>
            <person name="Lauterbach L."/>
            <person name="Steele A.D."/>
            <person name="Gui C."/>
            <person name="Meng S."/>
            <person name="Li G."/>
            <person name="Viehrig K."/>
            <person name="Ye F."/>
            <person name="Su P."/>
            <person name="Kiefer A.F."/>
            <person name="Nichols A."/>
            <person name="Cepeda A.J."/>
            <person name="Yan W."/>
            <person name="Fan B."/>
            <person name="Jiang Y."/>
            <person name="Adhikari A."/>
            <person name="Zheng C.-J."/>
            <person name="Schuster L."/>
            <person name="Cowan T.M."/>
            <person name="Smanski M.J."/>
            <person name="Chevrette M.G."/>
            <person name="De Carvalho L.P.S."/>
            <person name="Shen B."/>
        </authorList>
    </citation>
    <scope>NUCLEOTIDE SEQUENCE [LARGE SCALE GENOMIC DNA]</scope>
    <source>
        <strain evidence="2 3">NPDC000634</strain>
    </source>
</reference>
<sequence length="1413" mass="142798">MAGEDVDFGSAHITVSLDGGNSDAEARRTGAQIQRALLNATRRIGEQLRRQIQRGLNAQAVTARVEPDLRRFDALLLNGLRSIDSLDIPVAPDVTGFVERLRALLADVEIPIRVVPDLDDFDRRIRTHNAPDVRVNANVNVDANRLTRALSGLGGVATKVGGVLAKGLKFGAMGIAAAGAAAGVGKFVAALAPAAGIMAAFPAAIAGFQAALGALKLALAGVGDAFEAALTGDSKAFEKSLENLSPKAQAAAREVRALKPAFESLRNSVQDGFFVQFEGQITATAKALQGPLKTGLTSIARAWGSAARGALGYVQGAQGVANVSSILTGTTSAVSGLAQTTNKLTAGLLQVAAVIAERFGPQLGGAISNLGQRFGTWLQQIAQGGQAVRWVDNAVTVFAQLGGILQNVGSILFGVWQAASGAGGGVLANIQQITKSFAQFVNSAKGQEAIGNVFGAVAQIAAQLGPILSALVTQIGAIAPALTPIFTALGPAIVNLINALGPGLAAIAPALATVGQALAQGLAILGPALGLLGAALAQILTALAPLLPLAGQLAAILAQALAPVLSAVAQALGPVISALVTALMPVLPILSQAFVTLVQALTPLAVGVGQALAQVLLQLAPLFPVIAQAVAQVVAAFAPLILQFTAALLPVLPGLIDAFMQVVFAVMPLIPSIVQLVAALTPLVGMIAGLAGPILQVAAAILQWTTLNVVVPVIKGVVTVLTELINGATSVVNFIVGLPGQITSGLSSLGSSISDAFSSAFEWVKQKVSEGVDAVVKSFTDLPGKITAALAALPGALLDAFTTAVAGVAIALLTILAGIVFTFTELPGKIASGLASLGSSLLNAFQSAFNAVTSAISSFLSSAASFFSELPGRVGSALAALPGKLSSLFRSAGSSALSAARSAGSSVVSFFSELPGRIGRALTSVGSKIAGAFRSAVKSAKDAVSSLISGVVDLFSGLPGKILDAIGNVGSKIMSKIKSGIPDSVRKYLPFARGGIVYGPTHALIGEAGPEVVIPLTKPRRAAQLAAQSGLLDMLGVTQARTLAAVTGTATGNAAANGAVSSLRSALTGIASLLDGVGAQVVQGMVAGIRDNAGLIVAAVHDMADSAVTAAEDRLQIASPSKVFAKIGQQVGAGFVKGLTGTAAQIKSTTDSMVKAIADAFKGKNSKVDDRLVAMLNSGNTKLQSLAAQRDKIAQRIADAQKFATDTTNAAVSAFSLQNLPQGTDHVTTSSLTAGLQNAVNQVKTFTSQISKLGKRGLAKSLLEQVIGLGANQGADLAVALSSATSDQLKRLNSLQSQLSKASGTLGQTSADLLYDSGAQAAKGFLAGLKGQQKAIEKLMLDIAKGMQSAIRAALKIHSPSRVFMKIGDLTGLGLHLGFLRRLAGLQDASRAAARDLADGVAAQLTVLGGGRD</sequence>
<keyword evidence="1" id="KW-0472">Membrane</keyword>
<dbReference type="EMBL" id="JBEPCU010000006">
    <property type="protein sequence ID" value="MER6975679.1"/>
    <property type="molecule type" value="Genomic_DNA"/>
</dbReference>
<proteinExistence type="predicted"/>
<feature type="transmembrane region" description="Helical" evidence="1">
    <location>
        <begin position="629"/>
        <end position="652"/>
    </location>
</feature>
<feature type="transmembrane region" description="Helical" evidence="1">
    <location>
        <begin position="593"/>
        <end position="617"/>
    </location>
</feature>
<evidence type="ECO:0000313" key="2">
    <source>
        <dbReference type="EMBL" id="MER6975679.1"/>
    </source>
</evidence>
<protein>
    <recommendedName>
        <fullName evidence="4">Tape measure protein</fullName>
    </recommendedName>
</protein>
<dbReference type="Proteomes" id="UP001458415">
    <property type="component" value="Unassembled WGS sequence"/>
</dbReference>
<feature type="transmembrane region" description="Helical" evidence="1">
    <location>
        <begin position="561"/>
        <end position="587"/>
    </location>
</feature>
<organism evidence="2 3">
    <name type="scientific">Streptomyces carpinensis</name>
    <dbReference type="NCBI Taxonomy" id="66369"/>
    <lineage>
        <taxon>Bacteria</taxon>
        <taxon>Bacillati</taxon>
        <taxon>Actinomycetota</taxon>
        <taxon>Actinomycetes</taxon>
        <taxon>Kitasatosporales</taxon>
        <taxon>Streptomycetaceae</taxon>
        <taxon>Streptomyces</taxon>
    </lineage>
</organism>
<evidence type="ECO:0000313" key="3">
    <source>
        <dbReference type="Proteomes" id="UP001458415"/>
    </source>
</evidence>
<evidence type="ECO:0000256" key="1">
    <source>
        <dbReference type="SAM" id="Phobius"/>
    </source>
</evidence>
<keyword evidence="3" id="KW-1185">Reference proteome</keyword>
<feature type="transmembrane region" description="Helical" evidence="1">
    <location>
        <begin position="496"/>
        <end position="518"/>
    </location>
</feature>
<keyword evidence="1" id="KW-0812">Transmembrane</keyword>
<feature type="transmembrane region" description="Helical" evidence="1">
    <location>
        <begin position="524"/>
        <end position="549"/>
    </location>
</feature>
<feature type="transmembrane region" description="Helical" evidence="1">
    <location>
        <begin position="830"/>
        <end position="849"/>
    </location>
</feature>